<evidence type="ECO:0008006" key="3">
    <source>
        <dbReference type="Google" id="ProtNLM"/>
    </source>
</evidence>
<gene>
    <name evidence="1" type="ORF">HB13667_22425</name>
</gene>
<dbReference type="RefSeq" id="WP_054573416.1">
    <property type="nucleotide sequence ID" value="NZ_LKKS01000121.1"/>
</dbReference>
<reference evidence="1 2" key="1">
    <citation type="submission" date="2015-10" db="EMBL/GenBank/DDBJ databases">
        <title>Pseudomonas putida clinical strains.</title>
        <authorList>
            <person name="Molina L."/>
            <person name="Udaondo Z."/>
        </authorList>
    </citation>
    <scope>NUCLEOTIDE SEQUENCE [LARGE SCALE GENOMIC DNA]</scope>
    <source>
        <strain evidence="1 2">HB13667</strain>
    </source>
</reference>
<evidence type="ECO:0000313" key="1">
    <source>
        <dbReference type="EMBL" id="KPM60389.1"/>
    </source>
</evidence>
<proteinExistence type="predicted"/>
<dbReference type="Proteomes" id="UP000050437">
    <property type="component" value="Unassembled WGS sequence"/>
</dbReference>
<dbReference type="InterPro" id="IPR021427">
    <property type="entry name" value="DUF3077"/>
</dbReference>
<protein>
    <recommendedName>
        <fullName evidence="3">DUF3077 domain-containing protein</fullName>
    </recommendedName>
</protein>
<dbReference type="AlphaFoldDB" id="A0A0P7C3A5"/>
<comment type="caution">
    <text evidence="1">The sequence shown here is derived from an EMBL/GenBank/DDBJ whole genome shotgun (WGS) entry which is preliminary data.</text>
</comment>
<dbReference type="Pfam" id="PF11275">
    <property type="entry name" value="DUF3077"/>
    <property type="match status" value="1"/>
</dbReference>
<accession>A0A0P7C3A5</accession>
<sequence length="92" mass="9859">MTNSAPGTSHPSHSSTVGRETCMDLFRVQANIPFNHAFSELSVMLGCINHLTTEAEMENDRLAGSAARILSGFAKALIDDIELGLNKASVQL</sequence>
<organism evidence="1 2">
    <name type="scientific">Pseudomonas putida</name>
    <name type="common">Arthrobacter siderocapsulatus</name>
    <dbReference type="NCBI Taxonomy" id="303"/>
    <lineage>
        <taxon>Bacteria</taxon>
        <taxon>Pseudomonadati</taxon>
        <taxon>Pseudomonadota</taxon>
        <taxon>Gammaproteobacteria</taxon>
        <taxon>Pseudomonadales</taxon>
        <taxon>Pseudomonadaceae</taxon>
        <taxon>Pseudomonas</taxon>
    </lineage>
</organism>
<dbReference type="EMBL" id="LKKS01000121">
    <property type="protein sequence ID" value="KPM60389.1"/>
    <property type="molecule type" value="Genomic_DNA"/>
</dbReference>
<name>A0A0P7C3A5_PSEPU</name>
<evidence type="ECO:0000313" key="2">
    <source>
        <dbReference type="Proteomes" id="UP000050437"/>
    </source>
</evidence>